<evidence type="ECO:0000313" key="3">
    <source>
        <dbReference type="Proteomes" id="UP000176939"/>
    </source>
</evidence>
<reference evidence="2 3" key="1">
    <citation type="journal article" date="2016" name="Nat. Commun.">
        <title>Thousands of microbial genomes shed light on interconnected biogeochemical processes in an aquifer system.</title>
        <authorList>
            <person name="Anantharaman K."/>
            <person name="Brown C.T."/>
            <person name="Hug L.A."/>
            <person name="Sharon I."/>
            <person name="Castelle C.J."/>
            <person name="Probst A.J."/>
            <person name="Thomas B.C."/>
            <person name="Singh A."/>
            <person name="Wilkins M.J."/>
            <person name="Karaoz U."/>
            <person name="Brodie E.L."/>
            <person name="Williams K.H."/>
            <person name="Hubbard S.S."/>
            <person name="Banfield J.F."/>
        </authorList>
    </citation>
    <scope>NUCLEOTIDE SEQUENCE [LARGE SCALE GENOMIC DNA]</scope>
</reference>
<name>A0A1F7X2E7_9BACT</name>
<comment type="caution">
    <text evidence="2">The sequence shown here is derived from an EMBL/GenBank/DDBJ whole genome shotgun (WGS) entry which is preliminary data.</text>
</comment>
<evidence type="ECO:0000256" key="1">
    <source>
        <dbReference type="SAM" id="MobiDB-lite"/>
    </source>
</evidence>
<organism evidence="2 3">
    <name type="scientific">Candidatus Woesebacteria bacterium RBG_13_36_22</name>
    <dbReference type="NCBI Taxonomy" id="1802478"/>
    <lineage>
        <taxon>Bacteria</taxon>
        <taxon>Candidatus Woeseibacteriota</taxon>
    </lineage>
</organism>
<evidence type="ECO:0000313" key="2">
    <source>
        <dbReference type="EMBL" id="OGM09157.1"/>
    </source>
</evidence>
<proteinExistence type="predicted"/>
<dbReference type="EMBL" id="MGFQ01000024">
    <property type="protein sequence ID" value="OGM09157.1"/>
    <property type="molecule type" value="Genomic_DNA"/>
</dbReference>
<dbReference type="Proteomes" id="UP000176939">
    <property type="component" value="Unassembled WGS sequence"/>
</dbReference>
<feature type="region of interest" description="Disordered" evidence="1">
    <location>
        <begin position="114"/>
        <end position="155"/>
    </location>
</feature>
<protein>
    <submittedName>
        <fullName evidence="2">Uncharacterized protein</fullName>
    </submittedName>
</protein>
<dbReference type="AlphaFoldDB" id="A0A1F7X2E7"/>
<feature type="compositionally biased region" description="Basic and acidic residues" evidence="1">
    <location>
        <begin position="114"/>
        <end position="131"/>
    </location>
</feature>
<sequence length="155" mass="17540">MEGMEQLWQTQTGWYKIIPYIREARGNLKCLGIQAPLCISDVNGLTIVHIRENLPYQNIIELNLNLRSIFGPATLVLALDKDIDFYKIKKCTSEEMSDYQLFGGPILEEVKDGHSNISKDERLEVEEKGRPVDAGSKSSLRRSGSKSNKRVNRTG</sequence>
<accession>A0A1F7X2E7</accession>
<feature type="compositionally biased region" description="Basic residues" evidence="1">
    <location>
        <begin position="139"/>
        <end position="155"/>
    </location>
</feature>
<gene>
    <name evidence="2" type="ORF">A2Z67_04420</name>
</gene>